<dbReference type="InterPro" id="IPR002347">
    <property type="entry name" value="SDR_fam"/>
</dbReference>
<dbReference type="PRINTS" id="PR00080">
    <property type="entry name" value="SDRFAMILY"/>
</dbReference>
<dbReference type="PANTHER" id="PTHR42760:SF133">
    <property type="entry name" value="3-OXOACYL-[ACYL-CARRIER-PROTEIN] REDUCTASE"/>
    <property type="match status" value="1"/>
</dbReference>
<reference evidence="3" key="1">
    <citation type="submission" date="2020-07" db="EMBL/GenBank/DDBJ databases">
        <title>Huge and variable diversity of episymbiotic CPR bacteria and DPANN archaea in groundwater ecosystems.</title>
        <authorList>
            <person name="He C.Y."/>
            <person name="Keren R."/>
            <person name="Whittaker M."/>
            <person name="Farag I.F."/>
            <person name="Doudna J."/>
            <person name="Cate J.H.D."/>
            <person name="Banfield J.F."/>
        </authorList>
    </citation>
    <scope>NUCLEOTIDE SEQUENCE</scope>
    <source>
        <strain evidence="3">NC_groundwater_972_Pr1_S-0.2um_49_27</strain>
    </source>
</reference>
<dbReference type="Pfam" id="PF13561">
    <property type="entry name" value="adh_short_C2"/>
    <property type="match status" value="1"/>
</dbReference>
<dbReference type="Gene3D" id="3.40.50.720">
    <property type="entry name" value="NAD(P)-binding Rossmann-like Domain"/>
    <property type="match status" value="1"/>
</dbReference>
<dbReference type="EMBL" id="JACQCQ010000002">
    <property type="protein sequence ID" value="MBI3627224.1"/>
    <property type="molecule type" value="Genomic_DNA"/>
</dbReference>
<organism evidence="3 4">
    <name type="scientific">Candidatus Sungiibacteriota bacterium</name>
    <dbReference type="NCBI Taxonomy" id="2750080"/>
    <lineage>
        <taxon>Bacteria</taxon>
        <taxon>Candidatus Sungiibacteriota</taxon>
    </lineage>
</organism>
<dbReference type="AlphaFoldDB" id="A0A9D6LMI0"/>
<dbReference type="PRINTS" id="PR00081">
    <property type="entry name" value="GDHRDH"/>
</dbReference>
<dbReference type="SUPFAM" id="SSF51735">
    <property type="entry name" value="NAD(P)-binding Rossmann-fold domains"/>
    <property type="match status" value="1"/>
</dbReference>
<proteinExistence type="inferred from homology"/>
<dbReference type="Proteomes" id="UP000808388">
    <property type="component" value="Unassembled WGS sequence"/>
</dbReference>
<keyword evidence="2" id="KW-0560">Oxidoreductase</keyword>
<protein>
    <submittedName>
        <fullName evidence="3">SDR family oxidoreductase</fullName>
    </submittedName>
</protein>
<evidence type="ECO:0000256" key="2">
    <source>
        <dbReference type="ARBA" id="ARBA00023002"/>
    </source>
</evidence>
<dbReference type="PANTHER" id="PTHR42760">
    <property type="entry name" value="SHORT-CHAIN DEHYDROGENASES/REDUCTASES FAMILY MEMBER"/>
    <property type="match status" value="1"/>
</dbReference>
<gene>
    <name evidence="3" type="ORF">HY220_00530</name>
</gene>
<sequence length="276" mass="29795">MPNKTTSALFDLTAEVAIVTGGQGQLGSEYVKTLAGAGASVAIFDIAPRVRDSNQNLIDQKWPVSTHVVDILEKDQIAGAFDAVEKTFGTPTILINNAGLDSPPDASEKDNGPFETYPESSWDAVVNSHIKGAFLMSQEFIGRAKKAKKKASIINVSSTYGLVSPDQSIYEFRRKNGASFYKPVAYSVAKSGILNLTRWLAEYGGPFGIRVNTLVPGGVFANQDKEFIKEYSRRTMIGRMANVDEYNGAILFLASAKASAYMTGSMLVIDGGWTAK</sequence>
<evidence type="ECO:0000256" key="1">
    <source>
        <dbReference type="ARBA" id="ARBA00006484"/>
    </source>
</evidence>
<evidence type="ECO:0000313" key="3">
    <source>
        <dbReference type="EMBL" id="MBI3627224.1"/>
    </source>
</evidence>
<dbReference type="InterPro" id="IPR036291">
    <property type="entry name" value="NAD(P)-bd_dom_sf"/>
</dbReference>
<dbReference type="GO" id="GO:0016616">
    <property type="term" value="F:oxidoreductase activity, acting on the CH-OH group of donors, NAD or NADP as acceptor"/>
    <property type="evidence" value="ECO:0007669"/>
    <property type="project" value="TreeGrafter"/>
</dbReference>
<accession>A0A9D6LMI0</accession>
<comment type="similarity">
    <text evidence="1">Belongs to the short-chain dehydrogenases/reductases (SDR) family.</text>
</comment>
<name>A0A9D6LMI0_9BACT</name>
<evidence type="ECO:0000313" key="4">
    <source>
        <dbReference type="Proteomes" id="UP000808388"/>
    </source>
</evidence>
<comment type="caution">
    <text evidence="3">The sequence shown here is derived from an EMBL/GenBank/DDBJ whole genome shotgun (WGS) entry which is preliminary data.</text>
</comment>